<dbReference type="EMBL" id="GIKN01003718">
    <property type="protein sequence ID" value="NIE45991.1"/>
    <property type="molecule type" value="Transcribed_RNA"/>
</dbReference>
<dbReference type="Pfam" id="PF02098">
    <property type="entry name" value="His_binding"/>
    <property type="match status" value="1"/>
</dbReference>
<dbReference type="GO" id="GO:0030682">
    <property type="term" value="P:symbiont-mediated perturbation of host defenses"/>
    <property type="evidence" value="ECO:0007669"/>
    <property type="project" value="InterPro"/>
</dbReference>
<feature type="signal peptide" evidence="1">
    <location>
        <begin position="1"/>
        <end position="19"/>
    </location>
</feature>
<proteinExistence type="predicted"/>
<dbReference type="GO" id="GO:0043176">
    <property type="term" value="F:amine binding"/>
    <property type="evidence" value="ECO:0007669"/>
    <property type="project" value="InterPro"/>
</dbReference>
<name>A0A6G5A4R7_RHIMP</name>
<dbReference type="InterPro" id="IPR002970">
    <property type="entry name" value="Tick_his-bd"/>
</dbReference>
<accession>A0A6G5A4R7</accession>
<dbReference type="PRINTS" id="PR01220">
    <property type="entry name" value="HISBINDING"/>
</dbReference>
<reference evidence="2" key="1">
    <citation type="submission" date="2020-03" db="EMBL/GenBank/DDBJ databases">
        <title>A transcriptome and proteome of the tick Rhipicephalus microplus shaped by the genetic composition of its hosts and developmental stage.</title>
        <authorList>
            <person name="Garcia G.R."/>
            <person name="Ribeiro J.M.C."/>
            <person name="Maruyama S.R."/>
            <person name="Gardinasse L.G."/>
            <person name="Nelson K."/>
            <person name="Ferreira B.R."/>
            <person name="Andrade T.G."/>
            <person name="Santos I.K.F.M."/>
        </authorList>
    </citation>
    <scope>NUCLEOTIDE SEQUENCE</scope>
    <source>
        <strain evidence="2">NSGR</strain>
        <tissue evidence="2">Salivary glands</tissue>
    </source>
</reference>
<dbReference type="SUPFAM" id="SSF50814">
    <property type="entry name" value="Lipocalins"/>
    <property type="match status" value="1"/>
</dbReference>
<evidence type="ECO:0000256" key="1">
    <source>
        <dbReference type="SAM" id="SignalP"/>
    </source>
</evidence>
<dbReference type="Gene3D" id="2.40.128.20">
    <property type="match status" value="1"/>
</dbReference>
<organism evidence="2">
    <name type="scientific">Rhipicephalus microplus</name>
    <name type="common">Cattle tick</name>
    <name type="synonym">Boophilus microplus</name>
    <dbReference type="NCBI Taxonomy" id="6941"/>
    <lineage>
        <taxon>Eukaryota</taxon>
        <taxon>Metazoa</taxon>
        <taxon>Ecdysozoa</taxon>
        <taxon>Arthropoda</taxon>
        <taxon>Chelicerata</taxon>
        <taxon>Arachnida</taxon>
        <taxon>Acari</taxon>
        <taxon>Parasitiformes</taxon>
        <taxon>Ixodida</taxon>
        <taxon>Ixodoidea</taxon>
        <taxon>Ixodidae</taxon>
        <taxon>Rhipicephalinae</taxon>
        <taxon>Rhipicephalus</taxon>
        <taxon>Boophilus</taxon>
    </lineage>
</organism>
<dbReference type="AlphaFoldDB" id="A0A6G5A4R7"/>
<feature type="chain" id="PRO_5026101557" evidence="1">
    <location>
        <begin position="20"/>
        <end position="194"/>
    </location>
</feature>
<sequence>MKLLAVSLAFVSALSQVKGDMPVWADEAANGAHQDALKHLKNSVSDAYDMIKVTYNNDPVWGNNFRCVYAVFDSFDEDEKSVDAWFMFINDADSNYQGSQEKATTLTMYDYNKDNAIFYVTEHGLNFTDVLVFSDDNCYVVYAVGADGTEGGYELWAKDSDNVPTSCLEKFNEYAAGLPVRDVFTSDCFPDPDE</sequence>
<dbReference type="OrthoDB" id="6520749at2759"/>
<dbReference type="VEuPathDB" id="VectorBase:LOC119164541"/>
<protein>
    <submittedName>
        <fullName evidence="2">Putative lipocalin</fullName>
    </submittedName>
</protein>
<evidence type="ECO:0000313" key="2">
    <source>
        <dbReference type="EMBL" id="NIE45991.1"/>
    </source>
</evidence>
<dbReference type="InterPro" id="IPR012674">
    <property type="entry name" value="Calycin"/>
</dbReference>
<keyword evidence="1" id="KW-0732">Signal</keyword>